<evidence type="ECO:0000313" key="1">
    <source>
        <dbReference type="EMBL" id="MBB4929622.1"/>
    </source>
</evidence>
<proteinExistence type="predicted"/>
<dbReference type="EMBL" id="JACHJT010000001">
    <property type="protein sequence ID" value="MBB4929622.1"/>
    <property type="molecule type" value="Genomic_DNA"/>
</dbReference>
<evidence type="ECO:0000313" key="2">
    <source>
        <dbReference type="Proteomes" id="UP000523007"/>
    </source>
</evidence>
<accession>A0A7W7W078</accession>
<dbReference type="RefSeq" id="WP_184574256.1">
    <property type="nucleotide sequence ID" value="NZ_JACHJT010000001.1"/>
</dbReference>
<protein>
    <submittedName>
        <fullName evidence="1">Heme-degrading monooxygenase HmoA</fullName>
    </submittedName>
</protein>
<keyword evidence="1" id="KW-0503">Monooxygenase</keyword>
<dbReference type="Proteomes" id="UP000523007">
    <property type="component" value="Unassembled WGS sequence"/>
</dbReference>
<dbReference type="InterPro" id="IPR011008">
    <property type="entry name" value="Dimeric_a/b-barrel"/>
</dbReference>
<keyword evidence="1" id="KW-0560">Oxidoreductase</keyword>
<dbReference type="AlphaFoldDB" id="A0A7W7W078"/>
<sequence>MPYLLVKQRFSDYTQWRTAFDSLDGQRTALGLDLVTVTRNMADPAEAVVLFRFDDMDQVRRHFPSPELEEAHRRGGVIEGSTQVTFLREAEAA</sequence>
<dbReference type="SUPFAM" id="SSF54909">
    <property type="entry name" value="Dimeric alpha+beta barrel"/>
    <property type="match status" value="1"/>
</dbReference>
<keyword evidence="2" id="KW-1185">Reference proteome</keyword>
<dbReference type="GO" id="GO:0004497">
    <property type="term" value="F:monooxygenase activity"/>
    <property type="evidence" value="ECO:0007669"/>
    <property type="project" value="UniProtKB-KW"/>
</dbReference>
<name>A0A7W7W078_9ACTN</name>
<organism evidence="1 2">
    <name type="scientific">Lipingzhangella halophila</name>
    <dbReference type="NCBI Taxonomy" id="1783352"/>
    <lineage>
        <taxon>Bacteria</taxon>
        <taxon>Bacillati</taxon>
        <taxon>Actinomycetota</taxon>
        <taxon>Actinomycetes</taxon>
        <taxon>Streptosporangiales</taxon>
        <taxon>Nocardiopsidaceae</taxon>
        <taxon>Lipingzhangella</taxon>
    </lineage>
</organism>
<gene>
    <name evidence="1" type="ORF">F4561_000442</name>
</gene>
<reference evidence="1 2" key="1">
    <citation type="submission" date="2020-08" db="EMBL/GenBank/DDBJ databases">
        <title>Sequencing the genomes of 1000 actinobacteria strains.</title>
        <authorList>
            <person name="Klenk H.-P."/>
        </authorList>
    </citation>
    <scope>NUCLEOTIDE SEQUENCE [LARGE SCALE GENOMIC DNA]</scope>
    <source>
        <strain evidence="1 2">DSM 102030</strain>
    </source>
</reference>
<comment type="caution">
    <text evidence="1">The sequence shown here is derived from an EMBL/GenBank/DDBJ whole genome shotgun (WGS) entry which is preliminary data.</text>
</comment>